<organism evidence="2 3">
    <name type="scientific">Kribbella sancticallisti</name>
    <dbReference type="NCBI Taxonomy" id="460087"/>
    <lineage>
        <taxon>Bacteria</taxon>
        <taxon>Bacillati</taxon>
        <taxon>Actinomycetota</taxon>
        <taxon>Actinomycetes</taxon>
        <taxon>Propionibacteriales</taxon>
        <taxon>Kribbellaceae</taxon>
        <taxon>Kribbella</taxon>
    </lineage>
</organism>
<accession>A0ABN2ESM8</accession>
<keyword evidence="1" id="KW-1133">Transmembrane helix</keyword>
<keyword evidence="1" id="KW-0472">Membrane</keyword>
<dbReference type="RefSeq" id="WP_344222291.1">
    <property type="nucleotide sequence ID" value="NZ_BAAAOS010000066.1"/>
</dbReference>
<dbReference type="Proteomes" id="UP001500393">
    <property type="component" value="Unassembled WGS sequence"/>
</dbReference>
<evidence type="ECO:0000313" key="3">
    <source>
        <dbReference type="Proteomes" id="UP001500393"/>
    </source>
</evidence>
<evidence type="ECO:0000313" key="2">
    <source>
        <dbReference type="EMBL" id="GAA1616501.1"/>
    </source>
</evidence>
<gene>
    <name evidence="2" type="ORF">GCM10009789_83150</name>
</gene>
<feature type="transmembrane region" description="Helical" evidence="1">
    <location>
        <begin position="16"/>
        <end position="37"/>
    </location>
</feature>
<comment type="caution">
    <text evidence="2">The sequence shown here is derived from an EMBL/GenBank/DDBJ whole genome shotgun (WGS) entry which is preliminary data.</text>
</comment>
<protein>
    <recommendedName>
        <fullName evidence="4">DUF4878 domain-containing protein</fullName>
    </recommendedName>
</protein>
<sequence length="178" mass="19124">MTPAPPTDQNPRRRRLLIGIALLALIIAVIVIVIIAASGSKGDGSTTPTPDQRDQAAIAYVNAINAGDPETVCRLETARQRGDDSVAECAEDRKYLRDRNVKADEPKVIRSRQLAEGTGVLVEYHLTTGGDTPSHDALRMLQQPDGTWLIDQAESADAATMATDDPILTALGERRAAQ</sequence>
<proteinExistence type="predicted"/>
<reference evidence="2 3" key="1">
    <citation type="journal article" date="2019" name="Int. J. Syst. Evol. Microbiol.">
        <title>The Global Catalogue of Microorganisms (GCM) 10K type strain sequencing project: providing services to taxonomists for standard genome sequencing and annotation.</title>
        <authorList>
            <consortium name="The Broad Institute Genomics Platform"/>
            <consortium name="The Broad Institute Genome Sequencing Center for Infectious Disease"/>
            <person name="Wu L."/>
            <person name="Ma J."/>
        </authorList>
    </citation>
    <scope>NUCLEOTIDE SEQUENCE [LARGE SCALE GENOMIC DNA]</scope>
    <source>
        <strain evidence="2 3">JCM 14969</strain>
    </source>
</reference>
<dbReference type="EMBL" id="BAAAOS010000066">
    <property type="protein sequence ID" value="GAA1616501.1"/>
    <property type="molecule type" value="Genomic_DNA"/>
</dbReference>
<evidence type="ECO:0008006" key="4">
    <source>
        <dbReference type="Google" id="ProtNLM"/>
    </source>
</evidence>
<evidence type="ECO:0000256" key="1">
    <source>
        <dbReference type="SAM" id="Phobius"/>
    </source>
</evidence>
<keyword evidence="3" id="KW-1185">Reference proteome</keyword>
<keyword evidence="1" id="KW-0812">Transmembrane</keyword>
<name>A0ABN2ESM8_9ACTN</name>